<evidence type="ECO:0000313" key="3">
    <source>
        <dbReference type="Proteomes" id="UP000583944"/>
    </source>
</evidence>
<dbReference type="VEuPathDB" id="TriTrypDB:BCY84_20291"/>
<dbReference type="EMBL" id="JABDHM010000032">
    <property type="protein sequence ID" value="KAF5221879.1"/>
    <property type="molecule type" value="Genomic_DNA"/>
</dbReference>
<accession>A0A7J6Y5C4</accession>
<comment type="caution">
    <text evidence="2">The sequence shown here is derived from an EMBL/GenBank/DDBJ whole genome shotgun (WGS) entry which is preliminary data.</text>
</comment>
<name>A0A7J6Y5C4_TRYCR</name>
<evidence type="ECO:0000256" key="1">
    <source>
        <dbReference type="SAM" id="MobiDB-lite"/>
    </source>
</evidence>
<dbReference type="AlphaFoldDB" id="A0A7J6Y5C4"/>
<dbReference type="OMA" id="RRLMLWQ"/>
<protein>
    <submittedName>
        <fullName evidence="2">Uncharacterized protein</fullName>
    </submittedName>
</protein>
<organism evidence="2 3">
    <name type="scientific">Trypanosoma cruzi</name>
    <dbReference type="NCBI Taxonomy" id="5693"/>
    <lineage>
        <taxon>Eukaryota</taxon>
        <taxon>Discoba</taxon>
        <taxon>Euglenozoa</taxon>
        <taxon>Kinetoplastea</taxon>
        <taxon>Metakinetoplastina</taxon>
        <taxon>Trypanosomatida</taxon>
        <taxon>Trypanosomatidae</taxon>
        <taxon>Trypanosoma</taxon>
        <taxon>Schizotrypanum</taxon>
    </lineage>
</organism>
<dbReference type="VEuPathDB" id="TriTrypDB:ECC02_005045"/>
<sequence>MMNKFDTTLFCSSFFPLHNKLCTCGLCRSDWKGEKNVDSLVVGKNMAEVGGNNVDIDELVDHYLGIPVAARQGSVFSGDNNDDTHPQHMGGFSTPQLIGEDNNKCSEVDGNRQDVLTSGGGVDYDDEEEGDIEALVESILRGEPPYDESSLPPPPQREREEEVEEEEEEEMRASQEKHSPPVGIFNADRILHPTRSTSSRRSNAGGVDRREHLLRRLMLWQERRDAKHIQAVYEALLREQAECPFQPRESLARGGSIECDLSNRVEEVNGVDGFLQRMREAREMREQKQRAEDEEARRYADHSTWNPRVTIPRPFHLGIRSRTMTAAAYNHDTFKKYAAQIRLQLQNEPSQIEGPSVPSGLFSVPASALLLSHVSHRASLPQRPV</sequence>
<dbReference type="SMR" id="A0A7J6Y5C4"/>
<feature type="compositionally biased region" description="Acidic residues" evidence="1">
    <location>
        <begin position="161"/>
        <end position="170"/>
    </location>
</feature>
<reference evidence="2 3" key="1">
    <citation type="journal article" date="2019" name="Genome Biol. Evol.">
        <title>Nanopore Sequencing Significantly Improves Genome Assembly of the Protozoan Parasite Trypanosoma cruzi.</title>
        <authorList>
            <person name="Diaz-Viraque F."/>
            <person name="Pita S."/>
            <person name="Greif G."/>
            <person name="de Souza R.C.M."/>
            <person name="Iraola G."/>
            <person name="Robello C."/>
        </authorList>
    </citation>
    <scope>NUCLEOTIDE SEQUENCE [LARGE SCALE GENOMIC DNA]</scope>
    <source>
        <strain evidence="2 3">Berenice</strain>
    </source>
</reference>
<dbReference type="OrthoDB" id="248649at2759"/>
<proteinExistence type="predicted"/>
<dbReference type="Proteomes" id="UP000583944">
    <property type="component" value="Unassembled WGS sequence"/>
</dbReference>
<gene>
    <name evidence="2" type="ORF">ECC02_005045</name>
</gene>
<evidence type="ECO:0000313" key="2">
    <source>
        <dbReference type="EMBL" id="KAF5221879.1"/>
    </source>
</evidence>
<feature type="region of interest" description="Disordered" evidence="1">
    <location>
        <begin position="139"/>
        <end position="184"/>
    </location>
</feature>